<reference evidence="2" key="1">
    <citation type="submission" date="2022-07" db="EMBL/GenBank/DDBJ databases">
        <title>Phylogenomic reconstructions and comparative analyses of Kickxellomycotina fungi.</title>
        <authorList>
            <person name="Reynolds N.K."/>
            <person name="Stajich J.E."/>
            <person name="Barry K."/>
            <person name="Grigoriev I.V."/>
            <person name="Crous P."/>
            <person name="Smith M.E."/>
        </authorList>
    </citation>
    <scope>NUCLEOTIDE SEQUENCE</scope>
    <source>
        <strain evidence="2">NBRC 105414</strain>
    </source>
</reference>
<keyword evidence="3" id="KW-1185">Reference proteome</keyword>
<protein>
    <submittedName>
        <fullName evidence="2">Uncharacterized protein</fullName>
    </submittedName>
</protein>
<dbReference type="EMBL" id="JANBUL010000410">
    <property type="protein sequence ID" value="KAJ2775832.1"/>
    <property type="molecule type" value="Genomic_DNA"/>
</dbReference>
<organism evidence="2 3">
    <name type="scientific">Coemansia javaensis</name>
    <dbReference type="NCBI Taxonomy" id="2761396"/>
    <lineage>
        <taxon>Eukaryota</taxon>
        <taxon>Fungi</taxon>
        <taxon>Fungi incertae sedis</taxon>
        <taxon>Zoopagomycota</taxon>
        <taxon>Kickxellomycotina</taxon>
        <taxon>Kickxellomycetes</taxon>
        <taxon>Kickxellales</taxon>
        <taxon>Kickxellaceae</taxon>
        <taxon>Coemansia</taxon>
    </lineage>
</organism>
<feature type="transmembrane region" description="Helical" evidence="1">
    <location>
        <begin position="34"/>
        <end position="54"/>
    </location>
</feature>
<evidence type="ECO:0000313" key="3">
    <source>
        <dbReference type="Proteomes" id="UP001140217"/>
    </source>
</evidence>
<feature type="transmembrane region" description="Helical" evidence="1">
    <location>
        <begin position="74"/>
        <end position="94"/>
    </location>
</feature>
<evidence type="ECO:0000256" key="1">
    <source>
        <dbReference type="SAM" id="Phobius"/>
    </source>
</evidence>
<proteinExistence type="predicted"/>
<dbReference type="AlphaFoldDB" id="A0A9W8H135"/>
<sequence length="137" mass="14480">MAAGRGRRRLVRRPAAKQPAPAEVDFALPRREHAVSIVAALTLAAGYCLIPQPACMEWLLAAVPQDTVRFGLRVLAAVHAAEAVGVYVACACLRRRGAELSAGTQARFAASTLVFGVFAAAALWRQHAAAAAKNAHR</sequence>
<keyword evidence="1" id="KW-0472">Membrane</keyword>
<evidence type="ECO:0000313" key="2">
    <source>
        <dbReference type="EMBL" id="KAJ2775832.1"/>
    </source>
</evidence>
<keyword evidence="1" id="KW-0812">Transmembrane</keyword>
<keyword evidence="1" id="KW-1133">Transmembrane helix</keyword>
<gene>
    <name evidence="2" type="ORF">H4R18_005923</name>
</gene>
<feature type="transmembrane region" description="Helical" evidence="1">
    <location>
        <begin position="106"/>
        <end position="124"/>
    </location>
</feature>
<accession>A0A9W8H135</accession>
<comment type="caution">
    <text evidence="2">The sequence shown here is derived from an EMBL/GenBank/DDBJ whole genome shotgun (WGS) entry which is preliminary data.</text>
</comment>
<name>A0A9W8H135_9FUNG</name>
<dbReference type="Proteomes" id="UP001140217">
    <property type="component" value="Unassembled WGS sequence"/>
</dbReference>